<evidence type="ECO:0000313" key="6">
    <source>
        <dbReference type="Proteomes" id="UP000199134"/>
    </source>
</evidence>
<sequence length="303" mass="33329">MKFQLHQPQAINELGNRSNQEDAIYPVMGEASADQRVFVVCDGMGGLDKGEVASAAVSKALGEMAKAICDVVPKFSDDDFRQCLTKAYNALDAADTKKEATMGTTMTFLCFHDGGCLVAHIGDSRVYHLRPSLGTENGVLFRTRDDSLVQQMYENGEITYEEMRTSPKKNIILKGMQPYQMERTTATLTHITDVKPGDYFYLCTDGMLEKMDDKELVSILASNESDEQKRQRLIDATVNNSDNHSAYLIQVKDVSEGTAEIQQKRKPVTTEPVDSNQISSSVILGFSALSLLAGIAVGLAVFM</sequence>
<dbReference type="CDD" id="cd00143">
    <property type="entry name" value="PP2Cc"/>
    <property type="match status" value="1"/>
</dbReference>
<evidence type="ECO:0000259" key="2">
    <source>
        <dbReference type="PROSITE" id="PS51746"/>
    </source>
</evidence>
<dbReference type="EMBL" id="FNIW01000007">
    <property type="protein sequence ID" value="SDO00531.1"/>
    <property type="molecule type" value="Genomic_DNA"/>
</dbReference>
<dbReference type="SMART" id="SM00332">
    <property type="entry name" value="PP2Cc"/>
    <property type="match status" value="1"/>
</dbReference>
<dbReference type="SMART" id="SM00331">
    <property type="entry name" value="PP2C_SIG"/>
    <property type="match status" value="1"/>
</dbReference>
<dbReference type="AlphaFoldDB" id="A0A1H0G108"/>
<dbReference type="STRING" id="645274.SAMN04487901_10435"/>
<dbReference type="InterPro" id="IPR036457">
    <property type="entry name" value="PPM-type-like_dom_sf"/>
</dbReference>
<keyword evidence="5" id="KW-1185">Reference proteome</keyword>
<dbReference type="Proteomes" id="UP000198779">
    <property type="component" value="Unassembled WGS sequence"/>
</dbReference>
<dbReference type="PROSITE" id="PS51746">
    <property type="entry name" value="PPM_2"/>
    <property type="match status" value="1"/>
</dbReference>
<keyword evidence="1" id="KW-1133">Transmembrane helix</keyword>
<proteinExistence type="predicted"/>
<dbReference type="RefSeq" id="WP_091815465.1">
    <property type="nucleotide sequence ID" value="NZ_FNCQ01000004.1"/>
</dbReference>
<evidence type="ECO:0000313" key="3">
    <source>
        <dbReference type="EMBL" id="SDG44091.1"/>
    </source>
</evidence>
<feature type="domain" description="PPM-type phosphatase" evidence="2">
    <location>
        <begin position="2"/>
        <end position="251"/>
    </location>
</feature>
<reference evidence="3 6" key="1">
    <citation type="submission" date="2016-10" db="EMBL/GenBank/DDBJ databases">
        <authorList>
            <person name="de Groot N.N."/>
        </authorList>
    </citation>
    <scope>NUCLEOTIDE SEQUENCE [LARGE SCALE GENOMIC DNA]</scope>
    <source>
        <strain evidence="6">BP1-145</strain>
        <strain evidence="3">BP1-148</strain>
    </source>
</reference>
<dbReference type="Proteomes" id="UP000199134">
    <property type="component" value="Unassembled WGS sequence"/>
</dbReference>
<keyword evidence="1" id="KW-0472">Membrane</keyword>
<dbReference type="Gene3D" id="3.60.40.10">
    <property type="entry name" value="PPM-type phosphatase domain"/>
    <property type="match status" value="1"/>
</dbReference>
<name>A0A1H0G108_9BACT</name>
<reference evidence="4 5" key="2">
    <citation type="submission" date="2016-10" db="EMBL/GenBank/DDBJ databases">
        <authorList>
            <person name="Varghese N."/>
            <person name="Submissions S."/>
        </authorList>
    </citation>
    <scope>NUCLEOTIDE SEQUENCE</scope>
    <source>
        <strain evidence="4">BP1-145</strain>
        <strain evidence="5">BP1-148</strain>
    </source>
</reference>
<protein>
    <submittedName>
        <fullName evidence="4">Protein phosphatase</fullName>
    </submittedName>
</protein>
<evidence type="ECO:0000313" key="4">
    <source>
        <dbReference type="EMBL" id="SDO00531.1"/>
    </source>
</evidence>
<feature type="transmembrane region" description="Helical" evidence="1">
    <location>
        <begin position="282"/>
        <end position="302"/>
    </location>
</feature>
<dbReference type="EMBL" id="FNCQ01000004">
    <property type="protein sequence ID" value="SDG44091.1"/>
    <property type="molecule type" value="Genomic_DNA"/>
</dbReference>
<dbReference type="SUPFAM" id="SSF81606">
    <property type="entry name" value="PP2C-like"/>
    <property type="match status" value="1"/>
</dbReference>
<accession>A0A1G7U9Z0</accession>
<accession>A0A1H0G108</accession>
<evidence type="ECO:0000256" key="1">
    <source>
        <dbReference type="SAM" id="Phobius"/>
    </source>
</evidence>
<dbReference type="InterPro" id="IPR001932">
    <property type="entry name" value="PPM-type_phosphatase-like_dom"/>
</dbReference>
<keyword evidence="1" id="KW-0812">Transmembrane</keyword>
<gene>
    <name evidence="4" type="ORF">SAMN04487900_10733</name>
    <name evidence="3" type="ORF">SAMN04487901_10435</name>
</gene>
<organism evidence="4 6">
    <name type="scientific">Prevotella communis</name>
    <dbReference type="NCBI Taxonomy" id="2913614"/>
    <lineage>
        <taxon>Bacteria</taxon>
        <taxon>Pseudomonadati</taxon>
        <taxon>Bacteroidota</taxon>
        <taxon>Bacteroidia</taxon>
        <taxon>Bacteroidales</taxon>
        <taxon>Prevotellaceae</taxon>
        <taxon>Prevotella</taxon>
    </lineage>
</organism>
<evidence type="ECO:0000313" key="5">
    <source>
        <dbReference type="Proteomes" id="UP000198779"/>
    </source>
</evidence>
<dbReference type="OrthoDB" id="9801841at2"/>
<dbReference type="Pfam" id="PF13672">
    <property type="entry name" value="PP2C_2"/>
    <property type="match status" value="1"/>
</dbReference>